<dbReference type="RefSeq" id="WP_047233449.1">
    <property type="nucleotide sequence ID" value="NZ_JNBQ01000019.1"/>
</dbReference>
<dbReference type="PANTHER" id="PTHR30146:SF138">
    <property type="entry name" value="TRANSCRIPTIONAL REGULATORY PROTEIN"/>
    <property type="match status" value="1"/>
</dbReference>
<keyword evidence="6" id="KW-1185">Reference proteome</keyword>
<accession>A0A0H2KLV4</accession>
<dbReference type="InterPro" id="IPR010982">
    <property type="entry name" value="Lambda_DNA-bd_dom_sf"/>
</dbReference>
<dbReference type="Pfam" id="PF00356">
    <property type="entry name" value="LacI"/>
    <property type="match status" value="1"/>
</dbReference>
<dbReference type="PROSITE" id="PS50932">
    <property type="entry name" value="HTH_LACI_2"/>
    <property type="match status" value="1"/>
</dbReference>
<proteinExistence type="predicted"/>
<dbReference type="InterPro" id="IPR028082">
    <property type="entry name" value="Peripla_BP_I"/>
</dbReference>
<dbReference type="Pfam" id="PF13377">
    <property type="entry name" value="Peripla_BP_3"/>
    <property type="match status" value="1"/>
</dbReference>
<feature type="domain" description="HTH lacI-type" evidence="4">
    <location>
        <begin position="4"/>
        <end position="58"/>
    </location>
</feature>
<dbReference type="GO" id="GO:0003700">
    <property type="term" value="F:DNA-binding transcription factor activity"/>
    <property type="evidence" value="ECO:0007669"/>
    <property type="project" value="TreeGrafter"/>
</dbReference>
<name>A0A0H2KLV4_9MICO</name>
<dbReference type="InterPro" id="IPR046335">
    <property type="entry name" value="LacI/GalR-like_sensor"/>
</dbReference>
<evidence type="ECO:0000313" key="6">
    <source>
        <dbReference type="Proteomes" id="UP000035265"/>
    </source>
</evidence>
<keyword evidence="2" id="KW-0238">DNA-binding</keyword>
<dbReference type="SUPFAM" id="SSF47413">
    <property type="entry name" value="lambda repressor-like DNA-binding domains"/>
    <property type="match status" value="1"/>
</dbReference>
<keyword evidence="3" id="KW-0804">Transcription</keyword>
<dbReference type="Proteomes" id="UP000035265">
    <property type="component" value="Unassembled WGS sequence"/>
</dbReference>
<organism evidence="5 6">
    <name type="scientific">Cellulosimicrobium funkei</name>
    <dbReference type="NCBI Taxonomy" id="264251"/>
    <lineage>
        <taxon>Bacteria</taxon>
        <taxon>Bacillati</taxon>
        <taxon>Actinomycetota</taxon>
        <taxon>Actinomycetes</taxon>
        <taxon>Micrococcales</taxon>
        <taxon>Promicromonosporaceae</taxon>
        <taxon>Cellulosimicrobium</taxon>
    </lineage>
</organism>
<dbReference type="PANTHER" id="PTHR30146">
    <property type="entry name" value="LACI-RELATED TRANSCRIPTIONAL REPRESSOR"/>
    <property type="match status" value="1"/>
</dbReference>
<dbReference type="PATRIC" id="fig|264251.5.peg.2824"/>
<dbReference type="Gene3D" id="3.40.50.2300">
    <property type="match status" value="2"/>
</dbReference>
<protein>
    <recommendedName>
        <fullName evidence="4">HTH lacI-type domain-containing protein</fullName>
    </recommendedName>
</protein>
<evidence type="ECO:0000256" key="1">
    <source>
        <dbReference type="ARBA" id="ARBA00023015"/>
    </source>
</evidence>
<dbReference type="STRING" id="264251.FB00_13850"/>
<dbReference type="InterPro" id="IPR000843">
    <property type="entry name" value="HTH_LacI"/>
</dbReference>
<evidence type="ECO:0000256" key="3">
    <source>
        <dbReference type="ARBA" id="ARBA00023163"/>
    </source>
</evidence>
<evidence type="ECO:0000256" key="2">
    <source>
        <dbReference type="ARBA" id="ARBA00023125"/>
    </source>
</evidence>
<comment type="caution">
    <text evidence="5">The sequence shown here is derived from an EMBL/GenBank/DDBJ whole genome shotgun (WGS) entry which is preliminary data.</text>
</comment>
<evidence type="ECO:0000313" key="5">
    <source>
        <dbReference type="EMBL" id="KLN34148.1"/>
    </source>
</evidence>
<dbReference type="SMART" id="SM00354">
    <property type="entry name" value="HTH_LACI"/>
    <property type="match status" value="1"/>
</dbReference>
<dbReference type="SUPFAM" id="SSF53822">
    <property type="entry name" value="Periplasmic binding protein-like I"/>
    <property type="match status" value="1"/>
</dbReference>
<dbReference type="CDD" id="cd01392">
    <property type="entry name" value="HTH_LacI"/>
    <property type="match status" value="1"/>
</dbReference>
<gene>
    <name evidence="5" type="ORF">FB00_13850</name>
</gene>
<dbReference type="PROSITE" id="PS00356">
    <property type="entry name" value="HTH_LACI_1"/>
    <property type="match status" value="1"/>
</dbReference>
<dbReference type="AlphaFoldDB" id="A0A0H2KLV4"/>
<dbReference type="EMBL" id="JNBQ01000019">
    <property type="protein sequence ID" value="KLN34148.1"/>
    <property type="molecule type" value="Genomic_DNA"/>
</dbReference>
<keyword evidence="1" id="KW-0805">Transcription regulation</keyword>
<dbReference type="CDD" id="cd06267">
    <property type="entry name" value="PBP1_LacI_sugar_binding-like"/>
    <property type="match status" value="1"/>
</dbReference>
<sequence>MPPTTLDDVAAAARVSRSTASRVVRGTGPVSDAARRAVLAAVEELGYVPHPGARSLASGRGERVVVAVGSPSADLLGDPYVARVVAAASRAADTQGVGVALRWLGRDPRDELARLARDPGVGGVLLVDYSAEVLASVPRTLLSRVAAIGPADGRVPSYDVDAAAGIAALVEHVLADGRRDVVMLTGPGWLPGAQRAVEAYDAVVRAAGVPRRVVAADLTALAGAEAAREARRRWPGVDALVAMSDTLAVGAMRALAEDGVRVPDDVAVTGFDDQPFAEQAGPGLTTATHPVERIAAAATAALLDRRRRDDERTFPSVVVRRTSA</sequence>
<reference evidence="5 6" key="1">
    <citation type="submission" date="2014-05" db="EMBL/GenBank/DDBJ databases">
        <title>Cellulosimicrobium funkei U11 genome.</title>
        <authorList>
            <person name="Hu C."/>
            <person name="Gong Y."/>
            <person name="Wan W."/>
            <person name="Jiang M."/>
        </authorList>
    </citation>
    <scope>NUCLEOTIDE SEQUENCE [LARGE SCALE GENOMIC DNA]</scope>
    <source>
        <strain evidence="5 6">U11</strain>
    </source>
</reference>
<evidence type="ECO:0000259" key="4">
    <source>
        <dbReference type="PROSITE" id="PS50932"/>
    </source>
</evidence>
<dbReference type="GO" id="GO:0000976">
    <property type="term" value="F:transcription cis-regulatory region binding"/>
    <property type="evidence" value="ECO:0007669"/>
    <property type="project" value="TreeGrafter"/>
</dbReference>
<dbReference type="Gene3D" id="1.10.260.40">
    <property type="entry name" value="lambda repressor-like DNA-binding domains"/>
    <property type="match status" value="1"/>
</dbReference>